<dbReference type="GO" id="GO:0035517">
    <property type="term" value="C:PR-DUB complex"/>
    <property type="evidence" value="ECO:0007669"/>
    <property type="project" value="TreeGrafter"/>
</dbReference>
<feature type="compositionally biased region" description="Low complexity" evidence="1">
    <location>
        <begin position="512"/>
        <end position="542"/>
    </location>
</feature>
<dbReference type="PANTHER" id="PTHR13578:SF20">
    <property type="entry name" value="POLYCOMB PROTEIN ASX"/>
    <property type="match status" value="1"/>
</dbReference>
<protein>
    <submittedName>
        <fullName evidence="3">Putative Polycomb group protein</fullName>
    </submittedName>
</protein>
<feature type="compositionally biased region" description="Basic and acidic residues" evidence="1">
    <location>
        <begin position="297"/>
        <end position="310"/>
    </location>
</feature>
<accession>A0A4Z2CLU2</accession>
<dbReference type="PANTHER" id="PTHR13578">
    <property type="entry name" value="ADDITIONAL SEX COMBS LIKE PROTEIN ASXL"/>
    <property type="match status" value="1"/>
</dbReference>
<gene>
    <name evidence="3" type="ORF">EWB00_009509</name>
</gene>
<feature type="region of interest" description="Disordered" evidence="1">
    <location>
        <begin position="729"/>
        <end position="761"/>
    </location>
</feature>
<dbReference type="EMBL" id="SKCS01000564">
    <property type="protein sequence ID" value="TNN05243.1"/>
    <property type="molecule type" value="Genomic_DNA"/>
</dbReference>
<dbReference type="STRING" id="6182.A0A4Z2CLU2"/>
<sequence>MYATSKLIIPPKPARDTPFIPKLRIRLRHSPNNLCGSRDEVYNISHNDASLSDENFADNHSFHPNIESLVDACSLSMLRNTSRKSSHPEFTKFSKSSRQRQLSGFTLGCNMRTAATKRKQSSVVLDTLDLENPDSLLTKVNLKLLINRETFSSLPVDAQQMLSQLLPLFDRCREMSLDNSVLTDDNDYSPSPLSSGVKSSEHSNAVWLHPTALNNEFFTKALQDFSNRQAKGEFTPRIRNRAGLRAHVGNRYRYASSSDPFLSTTNTNQNKEFTHEMHTEKSPGSTSSRRSSRPKPKNPDHNKTNNDSLHHKSIFANSASVDNSLTSLEVSVSCMSGNNSYFKRSRSTKPSQLRSDSNAESMMVCSSSPGQSGEKLKKSECSTESTDVGFEDNMRNKTSSSDVSELFSSPLDYALDSDIRSSVKYPADLGSSEFSDSVCHVSDGNRGDRSLPFNPAYNGTLVSSSSAGDSKKGLKLCENFVDSDCLRLIDSSVTKTTPTRRLSLDSKLVNPSSSRQNNTSSSLRSARPSRSSTFNSSSGSLSMPPPRQTKTLAAMREKLRAKRLLKESERGIIGQRFHGLPGSMTPHPSSGSSGYFQTRSYSTPINFISSSEVECKHSPSVSSPPLGTPMSSPVNDRNTHSVNMSSLPNEIPELTASTVASGSPYSPHSAPSVNVMSPLLPISNTSTESGAANNNLDSYTYYSNCFAQSYPSSPHVSNSNANIILQHSLSSQSSSPVHPSQTHRFEQSVSAPPTPSNHLSEQNFTNCLHQLGHSISSLGPCSSSSAPFHTSQVSPTVSFGSSSSQMLTSKYSILPNVRPSFSDPHFAQILNHPVSGSSCFVSSTSSGVSEAVIPSKSVCQIVSTPMESVACSMQAAIKSFPTLDAISISPLTSVSSVTKLLTSNSRENRSSTTTRAFFVDGDNLSEAVAFLQSLNPKATITQQQFLLIPGANKSQMILCRAPATCSSEVIPPVSAQTSVSVSHANLTSWSSNLCLVTTPSTRTIENPPITISTPVVLNDVLPSTRVTEKNSTPCSTSFVDPYRSNNFYVTQCSDGSLSKVIKSSELQIPRSLVYSKSINVSASNGPSFPLNILISQSKALEANNERTPLLQVVKSVSSKVAIPSSANSVSCSSRTAVPAVLNYNQPVSHSQLNVSLLTPGPSVINNEVPILFVQDRNPHSIRSQTTTRSVNWVQRSSFDQHTDLTDRSTLSLPILSTATVITTHANNTSEFHCFPHPIARSAPSMQFSNNVSVSSHFGFQPIQSVQPSNSAARSLGSTPFLSGPTPTIMSPCLPAVILSHPITIQSTSNIAPCQQNTFNRSLP</sequence>
<feature type="domain" description="ASX DEUBAD" evidence="2">
    <location>
        <begin position="123"/>
        <end position="239"/>
    </location>
</feature>
<evidence type="ECO:0000313" key="4">
    <source>
        <dbReference type="Proteomes" id="UP000311919"/>
    </source>
</evidence>
<proteinExistence type="predicted"/>
<dbReference type="GO" id="GO:0003682">
    <property type="term" value="F:chromatin binding"/>
    <property type="evidence" value="ECO:0007669"/>
    <property type="project" value="TreeGrafter"/>
</dbReference>
<reference evidence="3 4" key="1">
    <citation type="submission" date="2019-03" db="EMBL/GenBank/DDBJ databases">
        <title>An improved genome assembly of the fluke Schistosoma japonicum.</title>
        <authorList>
            <person name="Hu W."/>
            <person name="Luo F."/>
            <person name="Yin M."/>
            <person name="Mo X."/>
            <person name="Sun C."/>
            <person name="Wu Q."/>
            <person name="Zhu B."/>
            <person name="Xiang M."/>
            <person name="Wang J."/>
            <person name="Wang Y."/>
            <person name="Zhang T."/>
            <person name="Xu B."/>
            <person name="Zheng H."/>
            <person name="Feng Z."/>
        </authorList>
    </citation>
    <scope>NUCLEOTIDE SEQUENCE [LARGE SCALE GENOMIC DNA]</scope>
    <source>
        <strain evidence="3">HuSjv2</strain>
        <tissue evidence="3">Worms</tissue>
    </source>
</reference>
<dbReference type="GO" id="GO:0009887">
    <property type="term" value="P:animal organ morphogenesis"/>
    <property type="evidence" value="ECO:0007669"/>
    <property type="project" value="TreeGrafter"/>
</dbReference>
<comment type="caution">
    <text evidence="3">The sequence shown here is derived from an EMBL/GenBank/DDBJ whole genome shotgun (WGS) entry which is preliminary data.</text>
</comment>
<dbReference type="Pfam" id="PF13919">
    <property type="entry name" value="ASXH"/>
    <property type="match status" value="1"/>
</dbReference>
<organism evidence="3 4">
    <name type="scientific">Schistosoma japonicum</name>
    <name type="common">Blood fluke</name>
    <dbReference type="NCBI Taxonomy" id="6182"/>
    <lineage>
        <taxon>Eukaryota</taxon>
        <taxon>Metazoa</taxon>
        <taxon>Spiralia</taxon>
        <taxon>Lophotrochozoa</taxon>
        <taxon>Platyhelminthes</taxon>
        <taxon>Trematoda</taxon>
        <taxon>Digenea</taxon>
        <taxon>Strigeidida</taxon>
        <taxon>Schistosomatoidea</taxon>
        <taxon>Schistosomatidae</taxon>
        <taxon>Schistosoma</taxon>
    </lineage>
</organism>
<evidence type="ECO:0000256" key="1">
    <source>
        <dbReference type="SAM" id="MobiDB-lite"/>
    </source>
</evidence>
<feature type="region of interest" description="Disordered" evidence="1">
    <location>
        <begin position="273"/>
        <end position="310"/>
    </location>
</feature>
<dbReference type="InterPro" id="IPR028020">
    <property type="entry name" value="ASX_DEUBAD_dom"/>
</dbReference>
<feature type="compositionally biased region" description="Polar residues" evidence="1">
    <location>
        <begin position="339"/>
        <end position="371"/>
    </location>
</feature>
<dbReference type="InterPro" id="IPR024811">
    <property type="entry name" value="ASX/ASX-like"/>
</dbReference>
<evidence type="ECO:0000259" key="2">
    <source>
        <dbReference type="Pfam" id="PF13919"/>
    </source>
</evidence>
<dbReference type="GO" id="GO:0045944">
    <property type="term" value="P:positive regulation of transcription by RNA polymerase II"/>
    <property type="evidence" value="ECO:0007669"/>
    <property type="project" value="TreeGrafter"/>
</dbReference>
<evidence type="ECO:0000313" key="3">
    <source>
        <dbReference type="EMBL" id="TNN05243.1"/>
    </source>
</evidence>
<dbReference type="OrthoDB" id="9348951at2759"/>
<feature type="region of interest" description="Disordered" evidence="1">
    <location>
        <begin position="339"/>
        <end position="404"/>
    </location>
</feature>
<keyword evidence="4" id="KW-1185">Reference proteome</keyword>
<feature type="region of interest" description="Disordered" evidence="1">
    <location>
        <begin position="497"/>
        <end position="548"/>
    </location>
</feature>
<feature type="compositionally biased region" description="Low complexity" evidence="1">
    <location>
        <begin position="729"/>
        <end position="740"/>
    </location>
</feature>
<feature type="compositionally biased region" description="Polar residues" evidence="1">
    <location>
        <begin position="747"/>
        <end position="761"/>
    </location>
</feature>
<dbReference type="Proteomes" id="UP000311919">
    <property type="component" value="Unassembled WGS sequence"/>
</dbReference>
<name>A0A4Z2CLU2_SCHJA</name>